<dbReference type="InterPro" id="IPR028098">
    <property type="entry name" value="Glyco_trans_4-like_N"/>
</dbReference>
<feature type="domain" description="Glycosyltransferase subfamily 4-like N-terminal" evidence="4">
    <location>
        <begin position="19"/>
        <end position="168"/>
    </location>
</feature>
<dbReference type="SUPFAM" id="SSF53756">
    <property type="entry name" value="UDP-Glycosyltransferase/glycogen phosphorylase"/>
    <property type="match status" value="1"/>
</dbReference>
<dbReference type="InterPro" id="IPR001296">
    <property type="entry name" value="Glyco_trans_1"/>
</dbReference>
<evidence type="ECO:0000313" key="5">
    <source>
        <dbReference type="EMBL" id="WBA42386.1"/>
    </source>
</evidence>
<proteinExistence type="predicted"/>
<name>A0ABY7LR35_9BACT</name>
<evidence type="ECO:0000256" key="1">
    <source>
        <dbReference type="ARBA" id="ARBA00022676"/>
    </source>
</evidence>
<keyword evidence="2" id="KW-0808">Transferase</keyword>
<gene>
    <name evidence="5" type="ORF">O3303_02240</name>
</gene>
<evidence type="ECO:0000259" key="3">
    <source>
        <dbReference type="Pfam" id="PF00534"/>
    </source>
</evidence>
<dbReference type="Pfam" id="PF00534">
    <property type="entry name" value="Glycos_transf_1"/>
    <property type="match status" value="1"/>
</dbReference>
<accession>A0ABY7LR35</accession>
<reference evidence="5 6" key="1">
    <citation type="submission" date="2022-12" db="EMBL/GenBank/DDBJ databases">
        <title>Hymenobacter canadensis sp. nov. isolated from lake water of the Cambridge Bay, Canada.</title>
        <authorList>
            <person name="Kim W.H."/>
            <person name="Lee Y.M."/>
        </authorList>
    </citation>
    <scope>NUCLEOTIDE SEQUENCE [LARGE SCALE GENOMIC DNA]</scope>
    <source>
        <strain evidence="5 6">PAMC 29467</strain>
    </source>
</reference>
<dbReference type="PANTHER" id="PTHR12526">
    <property type="entry name" value="GLYCOSYLTRANSFERASE"/>
    <property type="match status" value="1"/>
</dbReference>
<feature type="domain" description="Glycosyl transferase family 1" evidence="3">
    <location>
        <begin position="181"/>
        <end position="339"/>
    </location>
</feature>
<dbReference type="PANTHER" id="PTHR12526:SF510">
    <property type="entry name" value="D-INOSITOL 3-PHOSPHATE GLYCOSYLTRANSFERASE"/>
    <property type="match status" value="1"/>
</dbReference>
<dbReference type="RefSeq" id="WP_269560441.1">
    <property type="nucleotide sequence ID" value="NZ_CP114767.1"/>
</dbReference>
<dbReference type="Proteomes" id="UP001211005">
    <property type="component" value="Chromosome"/>
</dbReference>
<dbReference type="Pfam" id="PF13579">
    <property type="entry name" value="Glyco_trans_4_4"/>
    <property type="match status" value="1"/>
</dbReference>
<evidence type="ECO:0000256" key="2">
    <source>
        <dbReference type="ARBA" id="ARBA00022679"/>
    </source>
</evidence>
<sequence length="382" mass="41765">MKRILAVHLLNDRSGSPLVLRNALLSLRAAGFHIDLLTGTPTGETGFLSDLPGISTHALPYQWSPSRWRTLLRFAWVQLVVFGQVLRLVRPGTVVYVNSLLPAAAALAARCRGARVVYHLHEVSIRPALLMRLLRAVANHTAHRALFVSEYVRRTLALRVPQQAVVPNVLSAEFIAEAEADGPAADGPFTVLMACSLKDYKGVPEFVALAAAMPELHFELVLNAPAAQVQHYRQQHTLPPNLALFAAVHDMHPFYRRAAVVANLSRPTEWVETFGMTILEALQHGRPVLVPTMGGVAEVNQAGQTGFAIDGHNLPALRLALNLLATNRPTYLRMAAACRHRAAYFSPARFAEQLQQQFQAEVVSSARPTAPAYVPGHVTARA</sequence>
<dbReference type="CDD" id="cd03801">
    <property type="entry name" value="GT4_PimA-like"/>
    <property type="match status" value="1"/>
</dbReference>
<organism evidence="5 6">
    <name type="scientific">Hymenobacter canadensis</name>
    <dbReference type="NCBI Taxonomy" id="2999067"/>
    <lineage>
        <taxon>Bacteria</taxon>
        <taxon>Pseudomonadati</taxon>
        <taxon>Bacteroidota</taxon>
        <taxon>Cytophagia</taxon>
        <taxon>Cytophagales</taxon>
        <taxon>Hymenobacteraceae</taxon>
        <taxon>Hymenobacter</taxon>
    </lineage>
</organism>
<evidence type="ECO:0000259" key="4">
    <source>
        <dbReference type="Pfam" id="PF13579"/>
    </source>
</evidence>
<dbReference type="EMBL" id="CP114767">
    <property type="protein sequence ID" value="WBA42386.1"/>
    <property type="molecule type" value="Genomic_DNA"/>
</dbReference>
<keyword evidence="6" id="KW-1185">Reference proteome</keyword>
<keyword evidence="1" id="KW-0328">Glycosyltransferase</keyword>
<evidence type="ECO:0000313" key="6">
    <source>
        <dbReference type="Proteomes" id="UP001211005"/>
    </source>
</evidence>
<dbReference type="Gene3D" id="3.40.50.2000">
    <property type="entry name" value="Glycogen Phosphorylase B"/>
    <property type="match status" value="2"/>
</dbReference>
<protein>
    <submittedName>
        <fullName evidence="5">Glycosyltransferase family 4 protein</fullName>
    </submittedName>
</protein>